<comment type="caution">
    <text evidence="9">The sequence shown here is derived from an EMBL/GenBank/DDBJ whole genome shotgun (WGS) entry which is preliminary data.</text>
</comment>
<evidence type="ECO:0000313" key="10">
    <source>
        <dbReference type="Proteomes" id="UP000664698"/>
    </source>
</evidence>
<comment type="similarity">
    <text evidence="2">Belongs to the outer membrane factor (OMF) (TC 1.B.17) family.</text>
</comment>
<reference evidence="9 10" key="1">
    <citation type="submission" date="2021-03" db="EMBL/GenBank/DDBJ databases">
        <title>novel species isolated from a fishpond in China.</title>
        <authorList>
            <person name="Lu H."/>
            <person name="Cai Z."/>
        </authorList>
    </citation>
    <scope>NUCLEOTIDE SEQUENCE [LARGE SCALE GENOMIC DNA]</scope>
    <source>
        <strain evidence="9 10">JCM 31546</strain>
    </source>
</reference>
<dbReference type="PANTHER" id="PTHR30026">
    <property type="entry name" value="OUTER MEMBRANE PROTEIN TOLC"/>
    <property type="match status" value="1"/>
</dbReference>
<evidence type="ECO:0000256" key="6">
    <source>
        <dbReference type="ARBA" id="ARBA00023136"/>
    </source>
</evidence>
<dbReference type="InterPro" id="IPR003423">
    <property type="entry name" value="OMP_efflux"/>
</dbReference>
<evidence type="ECO:0000256" key="1">
    <source>
        <dbReference type="ARBA" id="ARBA00004442"/>
    </source>
</evidence>
<evidence type="ECO:0000256" key="2">
    <source>
        <dbReference type="ARBA" id="ARBA00007613"/>
    </source>
</evidence>
<dbReference type="InterPro" id="IPR051906">
    <property type="entry name" value="TolC-like"/>
</dbReference>
<keyword evidence="4" id="KW-1134">Transmembrane beta strand</keyword>
<evidence type="ECO:0000256" key="8">
    <source>
        <dbReference type="SAM" id="SignalP"/>
    </source>
</evidence>
<keyword evidence="8" id="KW-0732">Signal</keyword>
<feature type="chain" id="PRO_5046621049" evidence="8">
    <location>
        <begin position="22"/>
        <end position="445"/>
    </location>
</feature>
<dbReference type="RefSeq" id="WP_206567532.1">
    <property type="nucleotide sequence ID" value="NZ_JAFKCW010000001.1"/>
</dbReference>
<dbReference type="Gene3D" id="1.20.1600.10">
    <property type="entry name" value="Outer membrane efflux proteins (OEP)"/>
    <property type="match status" value="1"/>
</dbReference>
<dbReference type="EMBL" id="JAFKCW010000001">
    <property type="protein sequence ID" value="MBN7799542.1"/>
    <property type="molecule type" value="Genomic_DNA"/>
</dbReference>
<dbReference type="Pfam" id="PF02321">
    <property type="entry name" value="OEP"/>
    <property type="match status" value="2"/>
</dbReference>
<evidence type="ECO:0000256" key="7">
    <source>
        <dbReference type="ARBA" id="ARBA00023237"/>
    </source>
</evidence>
<keyword evidence="5" id="KW-0812">Transmembrane</keyword>
<keyword evidence="3" id="KW-0813">Transport</keyword>
<keyword evidence="6" id="KW-0472">Membrane</keyword>
<organism evidence="9 10">
    <name type="scientific">Algoriphagus aestuariicola</name>
    <dbReference type="NCBI Taxonomy" id="1852016"/>
    <lineage>
        <taxon>Bacteria</taxon>
        <taxon>Pseudomonadati</taxon>
        <taxon>Bacteroidota</taxon>
        <taxon>Cytophagia</taxon>
        <taxon>Cytophagales</taxon>
        <taxon>Cyclobacteriaceae</taxon>
        <taxon>Algoriphagus</taxon>
    </lineage>
</organism>
<keyword evidence="10" id="KW-1185">Reference proteome</keyword>
<dbReference type="SUPFAM" id="SSF56954">
    <property type="entry name" value="Outer membrane efflux proteins (OEP)"/>
    <property type="match status" value="1"/>
</dbReference>
<evidence type="ECO:0000256" key="5">
    <source>
        <dbReference type="ARBA" id="ARBA00022692"/>
    </source>
</evidence>
<evidence type="ECO:0000256" key="3">
    <source>
        <dbReference type="ARBA" id="ARBA00022448"/>
    </source>
</evidence>
<sequence>MRQRRFLLCVFWLLSASALKAQEQPEDSTQFTVEEMVKFALINSPLVKISELDAEIGDRQIKSSLSAWLPQVSANTQWSNNLKLQTQPIGDQLITFGQPYSGNLNFTVDQTIFNRDVFLASKGSSLARNQLSQTMETQKIEAVITVARAFYDLLLSLEQIKVFDENIVRQEKQYKDARARFEAGLVDKTDFQRASISLANIQSQRNRLVSSLDAKYSYLKQVSGYPLDQELTLHYEYGEMAKRAELDVAPDFIMENRVDYQLAKTQYSLSELETSYSKWAYIPAIKGFYNYNFLFFNQNFSGLLDESFPTSALGLSASIPIFQGGKRSDEVRLARLKQEKSLVSLNNYEKQLNTEYETALADYNANYFAWQTLQDNLDLAEEVYNTIKLQYDEGVKAYVDLVVAESELRTAQINNYNALYSVLSSKLDLQRAMGLINPSSIESSF</sequence>
<feature type="signal peptide" evidence="8">
    <location>
        <begin position="1"/>
        <end position="21"/>
    </location>
</feature>
<proteinExistence type="inferred from homology"/>
<protein>
    <submittedName>
        <fullName evidence="9">TolC family protein</fullName>
    </submittedName>
</protein>
<evidence type="ECO:0000313" key="9">
    <source>
        <dbReference type="EMBL" id="MBN7799542.1"/>
    </source>
</evidence>
<keyword evidence="7" id="KW-0998">Cell outer membrane</keyword>
<dbReference type="PANTHER" id="PTHR30026:SF20">
    <property type="entry name" value="OUTER MEMBRANE PROTEIN TOLC"/>
    <property type="match status" value="1"/>
</dbReference>
<name>A0ABS3BJR1_9BACT</name>
<dbReference type="Proteomes" id="UP000664698">
    <property type="component" value="Unassembled WGS sequence"/>
</dbReference>
<gene>
    <name evidence="9" type="ORF">J0A67_01650</name>
</gene>
<comment type="subcellular location">
    <subcellularLocation>
        <location evidence="1">Cell outer membrane</location>
    </subcellularLocation>
</comment>
<evidence type="ECO:0000256" key="4">
    <source>
        <dbReference type="ARBA" id="ARBA00022452"/>
    </source>
</evidence>
<accession>A0ABS3BJR1</accession>